<reference evidence="1" key="1">
    <citation type="journal article" date="2014" name="Front. Microbiol.">
        <title>High frequency of phylogenetically diverse reductive dehalogenase-homologous genes in deep subseafloor sedimentary metagenomes.</title>
        <authorList>
            <person name="Kawai M."/>
            <person name="Futagami T."/>
            <person name="Toyoda A."/>
            <person name="Takaki Y."/>
            <person name="Nishi S."/>
            <person name="Hori S."/>
            <person name="Arai W."/>
            <person name="Tsubouchi T."/>
            <person name="Morono Y."/>
            <person name="Uchiyama I."/>
            <person name="Ito T."/>
            <person name="Fujiyama A."/>
            <person name="Inagaki F."/>
            <person name="Takami H."/>
        </authorList>
    </citation>
    <scope>NUCLEOTIDE SEQUENCE</scope>
    <source>
        <strain evidence="1">Expedition CK06-06</strain>
    </source>
</reference>
<feature type="non-terminal residue" evidence="1">
    <location>
        <position position="1"/>
    </location>
</feature>
<dbReference type="InterPro" id="IPR042099">
    <property type="entry name" value="ANL_N_sf"/>
</dbReference>
<dbReference type="SUPFAM" id="SSF56801">
    <property type="entry name" value="Acetyl-CoA synthetase-like"/>
    <property type="match status" value="1"/>
</dbReference>
<dbReference type="PANTHER" id="PTHR36932">
    <property type="entry name" value="CAPSULAR POLYSACCHARIDE BIOSYNTHESIS PROTEIN"/>
    <property type="match status" value="1"/>
</dbReference>
<dbReference type="InterPro" id="IPR053158">
    <property type="entry name" value="CapK_Type1_Caps_Biosynth"/>
</dbReference>
<evidence type="ECO:0008006" key="2">
    <source>
        <dbReference type="Google" id="ProtNLM"/>
    </source>
</evidence>
<dbReference type="AlphaFoldDB" id="X0XN89"/>
<name>X0XN89_9ZZZZ</name>
<sequence length="219" mass="25218">HNIKNFPNVKAILCGSENLYSWQRKLLEEVFQCRVYSWYGHTEQVVLAGECEKNTYYHVFPEYGIAEIIGKDDKTVTQENELGEIVATGFNNFACPFIRYRTMDLATPSNTKCECGRNYSLLKRVEGRLQELIVTKDKRLITLTALIFAQHFEAFSKIKEMQLVQEKEGELIVRVVRTSQYSANDEKEILSKMQRAVSDGLDISFSYVSHIPRTKSGKI</sequence>
<evidence type="ECO:0000313" key="1">
    <source>
        <dbReference type="EMBL" id="GAG44650.1"/>
    </source>
</evidence>
<dbReference type="PANTHER" id="PTHR36932:SF1">
    <property type="entry name" value="CAPSULAR POLYSACCHARIDE BIOSYNTHESIS PROTEIN"/>
    <property type="match status" value="1"/>
</dbReference>
<proteinExistence type="predicted"/>
<dbReference type="Gene3D" id="3.40.50.12780">
    <property type="entry name" value="N-terminal domain of ligase-like"/>
    <property type="match status" value="1"/>
</dbReference>
<gene>
    <name evidence="1" type="ORF">S01H1_78288</name>
</gene>
<protein>
    <recommendedName>
        <fullName evidence="2">AMP-dependent synthetase/ligase domain-containing protein</fullName>
    </recommendedName>
</protein>
<comment type="caution">
    <text evidence="1">The sequence shown here is derived from an EMBL/GenBank/DDBJ whole genome shotgun (WGS) entry which is preliminary data.</text>
</comment>
<accession>X0XN89</accession>
<dbReference type="EMBL" id="BARS01052679">
    <property type="protein sequence ID" value="GAG44650.1"/>
    <property type="molecule type" value="Genomic_DNA"/>
</dbReference>
<organism evidence="1">
    <name type="scientific">marine sediment metagenome</name>
    <dbReference type="NCBI Taxonomy" id="412755"/>
    <lineage>
        <taxon>unclassified sequences</taxon>
        <taxon>metagenomes</taxon>
        <taxon>ecological metagenomes</taxon>
    </lineage>
</organism>